<sequence>MAAAPDVIVAGQPFVLVREPVAAPAIVVAVGTQGPPGRNGVGAGGITYIQDHPPTGATESETWWNPLTLQLKVYHDNEFEPVSPDGGHF</sequence>
<gene>
    <name evidence="1" type="ORF">H3221_25360</name>
</gene>
<evidence type="ECO:0000313" key="2">
    <source>
        <dbReference type="Proteomes" id="UP000596932"/>
    </source>
</evidence>
<keyword evidence="2" id="KW-1185">Reference proteome</keyword>
<protein>
    <submittedName>
        <fullName evidence="1">Uncharacterized protein</fullName>
    </submittedName>
</protein>
<comment type="caution">
    <text evidence="1">The sequence shown here is derived from an EMBL/GenBank/DDBJ whole genome shotgun (WGS) entry which is preliminary data.</text>
</comment>
<name>A0A931D711_9PSED</name>
<dbReference type="AlphaFoldDB" id="A0A931D711"/>
<accession>A0A931D711</accession>
<evidence type="ECO:0000313" key="1">
    <source>
        <dbReference type="EMBL" id="MBG0838445.1"/>
    </source>
</evidence>
<reference evidence="1" key="1">
    <citation type="submission" date="2020-07" db="EMBL/GenBank/DDBJ databases">
        <title>Pseudomonas chaetoceroseae sp. nov., a new member of the Pseudomonas oleovorans group isolated from a culture of Chaetoceros calcitrans.</title>
        <authorList>
            <person name="Girard L."/>
            <person name="Lood C."/>
            <person name="De Mot R."/>
            <person name="Baudart J."/>
        </authorList>
    </citation>
    <scope>NUCLEOTIDE SEQUENCE</scope>
    <source>
        <strain evidence="1">536</strain>
    </source>
</reference>
<proteinExistence type="predicted"/>
<organism evidence="1 2">
    <name type="scientific">Pseudomonas chaetocerotis</name>
    <dbReference type="NCBI Taxonomy" id="2758695"/>
    <lineage>
        <taxon>Bacteria</taxon>
        <taxon>Pseudomonadati</taxon>
        <taxon>Pseudomonadota</taxon>
        <taxon>Gammaproteobacteria</taxon>
        <taxon>Pseudomonadales</taxon>
        <taxon>Pseudomonadaceae</taxon>
        <taxon>Pseudomonas</taxon>
    </lineage>
</organism>
<dbReference type="EMBL" id="JACFYX010000050">
    <property type="protein sequence ID" value="MBG0838445.1"/>
    <property type="molecule type" value="Genomic_DNA"/>
</dbReference>
<dbReference type="RefSeq" id="WP_196477214.1">
    <property type="nucleotide sequence ID" value="NZ_JACFYX020000024.1"/>
</dbReference>
<dbReference type="Proteomes" id="UP000596932">
    <property type="component" value="Unassembled WGS sequence"/>
</dbReference>